<dbReference type="PANTHER" id="PTHR45698">
    <property type="entry name" value="TRACE AMINE-ASSOCIATED RECEPTOR 19N-RELATED"/>
    <property type="match status" value="1"/>
</dbReference>
<protein>
    <recommendedName>
        <fullName evidence="7">G-protein coupled receptors family 1 profile domain-containing protein</fullName>
    </recommendedName>
</protein>
<keyword evidence="3 6" id="KW-1133">Transmembrane helix</keyword>
<gene>
    <name evidence="8" type="ORF">PMEA_00027714</name>
</gene>
<dbReference type="PROSITE" id="PS50262">
    <property type="entry name" value="G_PROTEIN_RECEP_F1_2"/>
    <property type="match status" value="1"/>
</dbReference>
<feature type="transmembrane region" description="Helical" evidence="6">
    <location>
        <begin position="235"/>
        <end position="257"/>
    </location>
</feature>
<keyword evidence="5" id="KW-0297">G-protein coupled receptor</keyword>
<dbReference type="Proteomes" id="UP001159428">
    <property type="component" value="Unassembled WGS sequence"/>
</dbReference>
<sequence>MFSNESAVNNTHNSFETEFSTRKNLALLFSYLVLSAIGVVGNSLVITLIARKRGMRSTTNILLAFVAVADLISLISFVPFASFLVFPPPGGLLGAIFCCIFVRPNVASLTIAVSITTLVLLAIERYLALLKPMKNRLRFNKDNITYCVSGILLYALALTVPLFVFTVFDKQERTCKYNFGIHGRRNYFAVFGFGVALAVAVICFCYWRIIKGFYFGSRKVCVSAELQQKRKVVKLLFLITLAFIVCFIPRVIYFFFYFSSKGLFHQISLFLLHCNSAMNPMILYLQSENYRTGFKEIIQKAVGKFKNKAAGAPV</sequence>
<reference evidence="8 9" key="1">
    <citation type="submission" date="2022-05" db="EMBL/GenBank/DDBJ databases">
        <authorList>
            <consortium name="Genoscope - CEA"/>
            <person name="William W."/>
        </authorList>
    </citation>
    <scope>NUCLEOTIDE SEQUENCE [LARGE SCALE GENOMIC DNA]</scope>
</reference>
<dbReference type="PRINTS" id="PR00237">
    <property type="entry name" value="GPCRRHODOPSN"/>
</dbReference>
<evidence type="ECO:0000256" key="1">
    <source>
        <dbReference type="ARBA" id="ARBA00004370"/>
    </source>
</evidence>
<evidence type="ECO:0000256" key="2">
    <source>
        <dbReference type="ARBA" id="ARBA00022692"/>
    </source>
</evidence>
<keyword evidence="5" id="KW-0807">Transducer</keyword>
<dbReference type="SUPFAM" id="SSF81321">
    <property type="entry name" value="Family A G protein-coupled receptor-like"/>
    <property type="match status" value="1"/>
</dbReference>
<feature type="transmembrane region" description="Helical" evidence="6">
    <location>
        <begin position="263"/>
        <end position="285"/>
    </location>
</feature>
<dbReference type="AlphaFoldDB" id="A0AAU9XSM9"/>
<dbReference type="EMBL" id="CALNXJ010000056">
    <property type="protein sequence ID" value="CAH3154786.1"/>
    <property type="molecule type" value="Genomic_DNA"/>
</dbReference>
<name>A0AAU9XSM9_9CNID</name>
<comment type="subcellular location">
    <subcellularLocation>
        <location evidence="1">Membrane</location>
    </subcellularLocation>
</comment>
<evidence type="ECO:0000256" key="4">
    <source>
        <dbReference type="ARBA" id="ARBA00023136"/>
    </source>
</evidence>
<organism evidence="8 9">
    <name type="scientific">Pocillopora meandrina</name>
    <dbReference type="NCBI Taxonomy" id="46732"/>
    <lineage>
        <taxon>Eukaryota</taxon>
        <taxon>Metazoa</taxon>
        <taxon>Cnidaria</taxon>
        <taxon>Anthozoa</taxon>
        <taxon>Hexacorallia</taxon>
        <taxon>Scleractinia</taxon>
        <taxon>Astrocoeniina</taxon>
        <taxon>Pocilloporidae</taxon>
        <taxon>Pocillopora</taxon>
    </lineage>
</organism>
<evidence type="ECO:0000256" key="6">
    <source>
        <dbReference type="SAM" id="Phobius"/>
    </source>
</evidence>
<evidence type="ECO:0000313" key="9">
    <source>
        <dbReference type="Proteomes" id="UP001159428"/>
    </source>
</evidence>
<feature type="transmembrane region" description="Helical" evidence="6">
    <location>
        <begin position="144"/>
        <end position="168"/>
    </location>
</feature>
<feature type="transmembrane region" description="Helical" evidence="6">
    <location>
        <begin position="92"/>
        <end position="123"/>
    </location>
</feature>
<feature type="transmembrane region" description="Helical" evidence="6">
    <location>
        <begin position="25"/>
        <end position="49"/>
    </location>
</feature>
<dbReference type="SMART" id="SM01381">
    <property type="entry name" value="7TM_GPCR_Srsx"/>
    <property type="match status" value="1"/>
</dbReference>
<proteinExistence type="inferred from homology"/>
<dbReference type="Gene3D" id="1.20.1070.10">
    <property type="entry name" value="Rhodopsin 7-helix transmembrane proteins"/>
    <property type="match status" value="1"/>
</dbReference>
<evidence type="ECO:0000256" key="3">
    <source>
        <dbReference type="ARBA" id="ARBA00022989"/>
    </source>
</evidence>
<dbReference type="GO" id="GO:0016020">
    <property type="term" value="C:membrane"/>
    <property type="evidence" value="ECO:0007669"/>
    <property type="project" value="UniProtKB-SubCell"/>
</dbReference>
<dbReference type="GO" id="GO:0004930">
    <property type="term" value="F:G protein-coupled receptor activity"/>
    <property type="evidence" value="ECO:0007669"/>
    <property type="project" value="UniProtKB-KW"/>
</dbReference>
<accession>A0AAU9XSM9</accession>
<dbReference type="Pfam" id="PF00001">
    <property type="entry name" value="7tm_1"/>
    <property type="match status" value="1"/>
</dbReference>
<evidence type="ECO:0000259" key="7">
    <source>
        <dbReference type="PROSITE" id="PS50262"/>
    </source>
</evidence>
<feature type="domain" description="G-protein coupled receptors family 1 profile" evidence="7">
    <location>
        <begin position="41"/>
        <end position="283"/>
    </location>
</feature>
<keyword evidence="2 5" id="KW-0812">Transmembrane</keyword>
<comment type="similarity">
    <text evidence="5">Belongs to the G-protein coupled receptor 1 family.</text>
</comment>
<dbReference type="PANTHER" id="PTHR45698:SF1">
    <property type="entry name" value="TRACE AMINE-ASSOCIATED RECEPTOR 13C-LIKE"/>
    <property type="match status" value="1"/>
</dbReference>
<keyword evidence="4 6" id="KW-0472">Membrane</keyword>
<dbReference type="PROSITE" id="PS00237">
    <property type="entry name" value="G_PROTEIN_RECEP_F1_1"/>
    <property type="match status" value="1"/>
</dbReference>
<evidence type="ECO:0000313" key="8">
    <source>
        <dbReference type="EMBL" id="CAH3154786.1"/>
    </source>
</evidence>
<feature type="transmembrane region" description="Helical" evidence="6">
    <location>
        <begin position="61"/>
        <end position="86"/>
    </location>
</feature>
<evidence type="ECO:0000256" key="5">
    <source>
        <dbReference type="RuleBase" id="RU000688"/>
    </source>
</evidence>
<dbReference type="CDD" id="cd00637">
    <property type="entry name" value="7tm_classA_rhodopsin-like"/>
    <property type="match status" value="1"/>
</dbReference>
<comment type="caution">
    <text evidence="8">The sequence shown here is derived from an EMBL/GenBank/DDBJ whole genome shotgun (WGS) entry which is preliminary data.</text>
</comment>
<keyword evidence="5" id="KW-0675">Receptor</keyword>
<keyword evidence="9" id="KW-1185">Reference proteome</keyword>
<dbReference type="InterPro" id="IPR017452">
    <property type="entry name" value="GPCR_Rhodpsn_7TM"/>
</dbReference>
<feature type="transmembrane region" description="Helical" evidence="6">
    <location>
        <begin position="188"/>
        <end position="209"/>
    </location>
</feature>
<dbReference type="InterPro" id="IPR000276">
    <property type="entry name" value="GPCR_Rhodpsn"/>
</dbReference>